<dbReference type="AlphaFoldDB" id="S8DW14"/>
<keyword evidence="2" id="KW-1185">Reference proteome</keyword>
<dbReference type="EMBL" id="KE504177">
    <property type="protein sequence ID" value="EPS97336.1"/>
    <property type="molecule type" value="Genomic_DNA"/>
</dbReference>
<evidence type="ECO:0000313" key="2">
    <source>
        <dbReference type="Proteomes" id="UP000015241"/>
    </source>
</evidence>
<protein>
    <submittedName>
        <fullName evidence="1">Uncharacterized protein</fullName>
    </submittedName>
</protein>
<dbReference type="HOGENOM" id="CLU_099691_1_0_1"/>
<dbReference type="InParanoid" id="S8DW14"/>
<dbReference type="Proteomes" id="UP000015241">
    <property type="component" value="Unassembled WGS sequence"/>
</dbReference>
<sequence>MKGHGRAWWSCERNEYGRTPTFVTPAWKKILAKEKLAEKKLPRNVATQWNSTFKLLDVCLLYQTAVTKVTQEQENGLRKYELMRREFCHLVSPRQVFFDATQFLSREGADAPDIMEVIPAMDIIDRTLADDTQDAALNPCIRVAVGLAKNTMNCYYNKTDESAAYQIAMS</sequence>
<name>S8DW14_FOMSC</name>
<reference evidence="1 2" key="1">
    <citation type="journal article" date="2012" name="Science">
        <title>The Paleozoic origin of enzymatic lignin decomposition reconstructed from 31 fungal genomes.</title>
        <authorList>
            <person name="Floudas D."/>
            <person name="Binder M."/>
            <person name="Riley R."/>
            <person name="Barry K."/>
            <person name="Blanchette R.A."/>
            <person name="Henrissat B."/>
            <person name="Martinez A.T."/>
            <person name="Otillar R."/>
            <person name="Spatafora J.W."/>
            <person name="Yadav J.S."/>
            <person name="Aerts A."/>
            <person name="Benoit I."/>
            <person name="Boyd A."/>
            <person name="Carlson A."/>
            <person name="Copeland A."/>
            <person name="Coutinho P.M."/>
            <person name="de Vries R.P."/>
            <person name="Ferreira P."/>
            <person name="Findley K."/>
            <person name="Foster B."/>
            <person name="Gaskell J."/>
            <person name="Glotzer D."/>
            <person name="Gorecki P."/>
            <person name="Heitman J."/>
            <person name="Hesse C."/>
            <person name="Hori C."/>
            <person name="Igarashi K."/>
            <person name="Jurgens J.A."/>
            <person name="Kallen N."/>
            <person name="Kersten P."/>
            <person name="Kohler A."/>
            <person name="Kuees U."/>
            <person name="Kumar T.K.A."/>
            <person name="Kuo A."/>
            <person name="LaButti K."/>
            <person name="Larrondo L.F."/>
            <person name="Lindquist E."/>
            <person name="Ling A."/>
            <person name="Lombard V."/>
            <person name="Lucas S."/>
            <person name="Lundell T."/>
            <person name="Martin R."/>
            <person name="McLaughlin D.J."/>
            <person name="Morgenstern I."/>
            <person name="Morin E."/>
            <person name="Murat C."/>
            <person name="Nagy L.G."/>
            <person name="Nolan M."/>
            <person name="Ohm R.A."/>
            <person name="Patyshakuliyeva A."/>
            <person name="Rokas A."/>
            <person name="Ruiz-Duenas F.J."/>
            <person name="Sabat G."/>
            <person name="Salamov A."/>
            <person name="Samejima M."/>
            <person name="Schmutz J."/>
            <person name="Slot J.C."/>
            <person name="St John F."/>
            <person name="Stenlid J."/>
            <person name="Sun H."/>
            <person name="Sun S."/>
            <person name="Syed K."/>
            <person name="Tsang A."/>
            <person name="Wiebenga A."/>
            <person name="Young D."/>
            <person name="Pisabarro A."/>
            <person name="Eastwood D.C."/>
            <person name="Martin F."/>
            <person name="Cullen D."/>
            <person name="Grigoriev I.V."/>
            <person name="Hibbett D.S."/>
        </authorList>
    </citation>
    <scope>NUCLEOTIDE SEQUENCE</scope>
    <source>
        <strain evidence="2">FP-58527</strain>
    </source>
</reference>
<gene>
    <name evidence="1" type="ORF">FOMPIDRAFT_1128785</name>
</gene>
<accession>S8DW14</accession>
<organism evidence="1 2">
    <name type="scientific">Fomitopsis schrenkii</name>
    <name type="common">Brown rot fungus</name>
    <dbReference type="NCBI Taxonomy" id="2126942"/>
    <lineage>
        <taxon>Eukaryota</taxon>
        <taxon>Fungi</taxon>
        <taxon>Dikarya</taxon>
        <taxon>Basidiomycota</taxon>
        <taxon>Agaricomycotina</taxon>
        <taxon>Agaricomycetes</taxon>
        <taxon>Polyporales</taxon>
        <taxon>Fomitopsis</taxon>
    </lineage>
</organism>
<evidence type="ECO:0000313" key="1">
    <source>
        <dbReference type="EMBL" id="EPS97336.1"/>
    </source>
</evidence>
<dbReference type="OrthoDB" id="3252425at2759"/>
<proteinExistence type="predicted"/>